<dbReference type="AlphaFoldDB" id="A0A8H6QJB9"/>
<sequence>MSGSNSSHLSAQQYGYDAVVSTTQESINAVMKRYLATNKQPEVCCCFVDKDGAETQVSLDEVLSKSNNTNPFEIPDKTDLNDERIKKLDDARFIRGWRARLGIPPMSDRSKLPNLVDIGFSNEAVNFYMPCAEFQVVSYIAGTRFGGKAYWLNVSQQKDKPWIFRSRVDIARQTVDPKKNPDKVPTDVRNALEVLEKKAPMTEFKIEQLLLDLENAGLMDEGGQLEGIRNPSPEYTMLKETFLGSYFDQMRTNGEPLLSCTINGPAQDKPVAESTLHITDFRYNLSPYLGPDGEPVGDPTPNQKMVATLNYLCAANGNHLPPRNPFTWNWVDVSELDKYHGTIAVRRDCLAEYLSSKLASQVLPNCIKPTFKFWRESVFRDWKASWDFSKTAADVKPTILAEGEKVLRIEWSSPKHKDEAKGLGILWATVQAQYTLDVEFKGNSNSIHLTHHFVFKLEAKRGFSWGKADIVDHSRTDTYEIAVNDRGKLEAKCAPGPLIDASKDFETNLPDLVFSGQSTVGWVREQLSGKVRMEAFEPKQIPLSFVQDYVFPGGKSFTFKDVVFSKYQDLVSHLTYLDR</sequence>
<name>A0A8H6QJB9_9EURO</name>
<evidence type="ECO:0000313" key="2">
    <source>
        <dbReference type="Proteomes" id="UP000654922"/>
    </source>
</evidence>
<accession>A0A8H6QJB9</accession>
<gene>
    <name evidence="1" type="ORF">CNMCM5623_005494</name>
</gene>
<proteinExistence type="predicted"/>
<dbReference type="EMBL" id="JACBAE010001091">
    <property type="protein sequence ID" value="KAF7173267.1"/>
    <property type="molecule type" value="Genomic_DNA"/>
</dbReference>
<reference evidence="1" key="1">
    <citation type="submission" date="2020-06" db="EMBL/GenBank/DDBJ databases">
        <title>Draft genome sequences of strains closely related to Aspergillus parafelis and Aspergillus hiratsukae.</title>
        <authorList>
            <person name="Dos Santos R.A.C."/>
            <person name="Rivero-Menendez O."/>
            <person name="Steenwyk J.L."/>
            <person name="Mead M.E."/>
            <person name="Goldman G.H."/>
            <person name="Alastruey-Izquierdo A."/>
            <person name="Rokas A."/>
        </authorList>
    </citation>
    <scope>NUCLEOTIDE SEQUENCE</scope>
    <source>
        <strain evidence="1">CNM-CM5623</strain>
    </source>
</reference>
<dbReference type="OrthoDB" id="3235083at2759"/>
<protein>
    <submittedName>
        <fullName evidence="1">Uncharacterized protein</fullName>
    </submittedName>
</protein>
<evidence type="ECO:0000313" key="1">
    <source>
        <dbReference type="EMBL" id="KAF7173267.1"/>
    </source>
</evidence>
<dbReference type="Proteomes" id="UP000654922">
    <property type="component" value="Unassembled WGS sequence"/>
</dbReference>
<organism evidence="1 2">
    <name type="scientific">Aspergillus felis</name>
    <dbReference type="NCBI Taxonomy" id="1287682"/>
    <lineage>
        <taxon>Eukaryota</taxon>
        <taxon>Fungi</taxon>
        <taxon>Dikarya</taxon>
        <taxon>Ascomycota</taxon>
        <taxon>Pezizomycotina</taxon>
        <taxon>Eurotiomycetes</taxon>
        <taxon>Eurotiomycetidae</taxon>
        <taxon>Eurotiales</taxon>
        <taxon>Aspergillaceae</taxon>
        <taxon>Aspergillus</taxon>
        <taxon>Aspergillus subgen. Fumigati</taxon>
    </lineage>
</organism>
<comment type="caution">
    <text evidence="1">The sequence shown here is derived from an EMBL/GenBank/DDBJ whole genome shotgun (WGS) entry which is preliminary data.</text>
</comment>